<dbReference type="EMBL" id="CP009044">
    <property type="protein sequence ID" value="AII15583.1"/>
    <property type="molecule type" value="Genomic_DNA"/>
</dbReference>
<proteinExistence type="predicted"/>
<accession>A0A076FD54</accession>
<dbReference type="Proteomes" id="UP000028486">
    <property type="component" value="Plasmid pCIG1485E"/>
</dbReference>
<dbReference type="KEGG" id="caj:CIG1485E_a0058"/>
<geneLocation type="plasmid" evidence="1 2">
    <name>pCIG1485E</name>
</geneLocation>
<evidence type="ECO:0000313" key="2">
    <source>
        <dbReference type="Proteomes" id="UP000028486"/>
    </source>
</evidence>
<dbReference type="RefSeq" id="WP_051871013.1">
    <property type="nucleotide sequence ID" value="NZ_CP009044.1"/>
</dbReference>
<dbReference type="eggNOG" id="ENOG5031J9K">
    <property type="taxonomic scope" value="Bacteria"/>
</dbReference>
<name>A0A076FD54_9BACT</name>
<keyword evidence="2" id="KW-1185">Reference proteome</keyword>
<dbReference type="AlphaFoldDB" id="A0A076FD54"/>
<sequence>MSKKTKKRVDMLNKSNSKVVYLDTREAELMYELLIKTNDVFKELRKAGGNQIEFNEADAIIKKFQNMMLKTSDVLSFISDKTGKEYSEPFMLAKIRNDLSKGE</sequence>
<evidence type="ECO:0000313" key="1">
    <source>
        <dbReference type="EMBL" id="AII15583.1"/>
    </source>
</evidence>
<protein>
    <submittedName>
        <fullName evidence="1">Uncharacterized protein</fullName>
    </submittedName>
</protein>
<keyword evidence="1" id="KW-0614">Plasmid</keyword>
<organism evidence="1 2">
    <name type="scientific">Campylobacter iguaniorum</name>
    <dbReference type="NCBI Taxonomy" id="1244531"/>
    <lineage>
        <taxon>Bacteria</taxon>
        <taxon>Pseudomonadati</taxon>
        <taxon>Campylobacterota</taxon>
        <taxon>Epsilonproteobacteria</taxon>
        <taxon>Campylobacterales</taxon>
        <taxon>Campylobacteraceae</taxon>
        <taxon>Campylobacter</taxon>
    </lineage>
</organism>
<dbReference type="HOGENOM" id="CLU_2258545_0_0_7"/>
<reference evidence="1 2" key="1">
    <citation type="journal article" date="2014" name="Genome Announc.">
        <title>Complete Genome Sequence of Campylobacter iguaniorum Strain 1485ET, Isolated from a Bearded Dragon (Pogona vitticeps).</title>
        <authorList>
            <person name="Gilbert M.J."/>
            <person name="Miller W.G."/>
            <person name="Yee E."/>
            <person name="Kik M."/>
            <person name="Wagenaar J.A."/>
            <person name="Duim B."/>
        </authorList>
    </citation>
    <scope>NUCLEOTIDE SEQUENCE [LARGE SCALE GENOMIC DNA]</scope>
    <source>
        <strain evidence="1 2">1485E</strain>
        <plasmid evidence="1">pCIG1485E</plasmid>
    </source>
</reference>
<gene>
    <name evidence="1" type="ORF">CIG1485E_a0058</name>
</gene>